<organism evidence="1">
    <name type="scientific">viral metagenome</name>
    <dbReference type="NCBI Taxonomy" id="1070528"/>
    <lineage>
        <taxon>unclassified sequences</taxon>
        <taxon>metagenomes</taxon>
        <taxon>organismal metagenomes</taxon>
    </lineage>
</organism>
<sequence length="74" mass="8572">MEHLSCPLGLCIDHSLNGGSLPMKIYENREPLIITTEFFDKLMDLVTITNFNDHLMKKVKCKVSHNKTQKLRKN</sequence>
<evidence type="ECO:0000313" key="1">
    <source>
        <dbReference type="EMBL" id="QHS98188.1"/>
    </source>
</evidence>
<dbReference type="AlphaFoldDB" id="A0A6C0C3G3"/>
<protein>
    <submittedName>
        <fullName evidence="1">Uncharacterized protein</fullName>
    </submittedName>
</protein>
<dbReference type="EMBL" id="MN739312">
    <property type="protein sequence ID" value="QHS98188.1"/>
    <property type="molecule type" value="Genomic_DNA"/>
</dbReference>
<proteinExistence type="predicted"/>
<accession>A0A6C0C3G3</accession>
<name>A0A6C0C3G3_9ZZZZ</name>
<reference evidence="1" key="1">
    <citation type="journal article" date="2020" name="Nature">
        <title>Giant virus diversity and host interactions through global metagenomics.</title>
        <authorList>
            <person name="Schulz F."/>
            <person name="Roux S."/>
            <person name="Paez-Espino D."/>
            <person name="Jungbluth S."/>
            <person name="Walsh D.A."/>
            <person name="Denef V.J."/>
            <person name="McMahon K.D."/>
            <person name="Konstantinidis K.T."/>
            <person name="Eloe-Fadrosh E.A."/>
            <person name="Kyrpides N.C."/>
            <person name="Woyke T."/>
        </authorList>
    </citation>
    <scope>NUCLEOTIDE SEQUENCE</scope>
    <source>
        <strain evidence="1">GVMAG-M-3300020182-84</strain>
    </source>
</reference>